<dbReference type="EMBL" id="OV725078">
    <property type="protein sequence ID" value="CAH1393155.1"/>
    <property type="molecule type" value="Genomic_DNA"/>
</dbReference>
<reference evidence="1" key="1">
    <citation type="submission" date="2022-01" db="EMBL/GenBank/DDBJ databases">
        <authorList>
            <person name="King R."/>
        </authorList>
    </citation>
    <scope>NUCLEOTIDE SEQUENCE</scope>
</reference>
<evidence type="ECO:0000313" key="2">
    <source>
        <dbReference type="Proteomes" id="UP001152798"/>
    </source>
</evidence>
<evidence type="ECO:0000313" key="1">
    <source>
        <dbReference type="EMBL" id="CAH1393155.1"/>
    </source>
</evidence>
<accession>A0A9P0E993</accession>
<dbReference type="AlphaFoldDB" id="A0A9P0E993"/>
<gene>
    <name evidence="1" type="ORF">NEZAVI_LOCUS3866</name>
</gene>
<sequence length="31" mass="3734">MRNFLRLKKNLIAEMMCTHKAIKKPMKSLEE</sequence>
<proteinExistence type="predicted"/>
<organism evidence="1 2">
    <name type="scientific">Nezara viridula</name>
    <name type="common">Southern green stink bug</name>
    <name type="synonym">Cimex viridulus</name>
    <dbReference type="NCBI Taxonomy" id="85310"/>
    <lineage>
        <taxon>Eukaryota</taxon>
        <taxon>Metazoa</taxon>
        <taxon>Ecdysozoa</taxon>
        <taxon>Arthropoda</taxon>
        <taxon>Hexapoda</taxon>
        <taxon>Insecta</taxon>
        <taxon>Pterygota</taxon>
        <taxon>Neoptera</taxon>
        <taxon>Paraneoptera</taxon>
        <taxon>Hemiptera</taxon>
        <taxon>Heteroptera</taxon>
        <taxon>Panheteroptera</taxon>
        <taxon>Pentatomomorpha</taxon>
        <taxon>Pentatomoidea</taxon>
        <taxon>Pentatomidae</taxon>
        <taxon>Pentatominae</taxon>
        <taxon>Nezara</taxon>
    </lineage>
</organism>
<protein>
    <submittedName>
        <fullName evidence="1">Uncharacterized protein</fullName>
    </submittedName>
</protein>
<keyword evidence="2" id="KW-1185">Reference proteome</keyword>
<name>A0A9P0E993_NEZVI</name>
<dbReference type="Proteomes" id="UP001152798">
    <property type="component" value="Chromosome 2"/>
</dbReference>